<reference evidence="3 4" key="1">
    <citation type="journal article" date="2019" name="Int. J. Syst. Evol. Microbiol.">
        <title>The Global Catalogue of Microorganisms (GCM) 10K type strain sequencing project: providing services to taxonomists for standard genome sequencing and annotation.</title>
        <authorList>
            <consortium name="The Broad Institute Genomics Platform"/>
            <consortium name="The Broad Institute Genome Sequencing Center for Infectious Disease"/>
            <person name="Wu L."/>
            <person name="Ma J."/>
        </authorList>
    </citation>
    <scope>NUCLEOTIDE SEQUENCE [LARGE SCALE GENOMIC DNA]</scope>
    <source>
        <strain evidence="3 4">JCM 16083</strain>
    </source>
</reference>
<proteinExistence type="predicted"/>
<protein>
    <recommendedName>
        <fullName evidence="2">LTD domain-containing protein</fullName>
    </recommendedName>
</protein>
<accession>A0ABN1MUF2</accession>
<evidence type="ECO:0000313" key="3">
    <source>
        <dbReference type="EMBL" id="GAA0876960.1"/>
    </source>
</evidence>
<evidence type="ECO:0000259" key="2">
    <source>
        <dbReference type="PROSITE" id="PS51841"/>
    </source>
</evidence>
<keyword evidence="1" id="KW-0732">Signal</keyword>
<dbReference type="RefSeq" id="WP_343790854.1">
    <property type="nucleotide sequence ID" value="NZ_BAAAFH010000022.1"/>
</dbReference>
<name>A0ABN1MUF2_9FLAO</name>
<keyword evidence="4" id="KW-1185">Reference proteome</keyword>
<comment type="caution">
    <text evidence="3">The sequence shown here is derived from an EMBL/GenBank/DDBJ whole genome shotgun (WGS) entry which is preliminary data.</text>
</comment>
<organism evidence="3 4">
    <name type="scientific">Wandonia haliotis</name>
    <dbReference type="NCBI Taxonomy" id="574963"/>
    <lineage>
        <taxon>Bacteria</taxon>
        <taxon>Pseudomonadati</taxon>
        <taxon>Bacteroidota</taxon>
        <taxon>Flavobacteriia</taxon>
        <taxon>Flavobacteriales</taxon>
        <taxon>Crocinitomicaceae</taxon>
        <taxon>Wandonia</taxon>
    </lineage>
</organism>
<dbReference type="SUPFAM" id="SSF74853">
    <property type="entry name" value="Lamin A/C globular tail domain"/>
    <property type="match status" value="2"/>
</dbReference>
<dbReference type="Gene3D" id="2.60.40.1220">
    <property type="match status" value="2"/>
</dbReference>
<dbReference type="PROSITE" id="PS51841">
    <property type="entry name" value="LTD"/>
    <property type="match status" value="1"/>
</dbReference>
<dbReference type="InterPro" id="IPR036415">
    <property type="entry name" value="Lamin_tail_dom_sf"/>
</dbReference>
<dbReference type="EMBL" id="BAAAFH010000022">
    <property type="protein sequence ID" value="GAA0876960.1"/>
    <property type="molecule type" value="Genomic_DNA"/>
</dbReference>
<gene>
    <name evidence="3" type="ORF">GCM10009118_33700</name>
</gene>
<sequence>MLKYLHVVIFLLLIPRFYGQFADDFTDGDFTTGNLWAGDDAKFIVNGSGELQLSAPSETSDAYLAIACPAIENAEWEFFVRMDFNPSSSNYTQIFLVSDSDDLRNDLNGYFVYIGGTTDEISLYRQTGNTRTRIIQGVAGSVNTSPVNVRIRVTRDIAGNWELFRDTSLTGVFLSEGSVFDDAHLYSSFFGVYCDYTATRSEHFYFDDFIVTGQPYTDLIAPEFVSLTVTSQNTIDLLFNEALDEISVESNAGYTVNNAVGSPISVELDPVNNALIHLTFATDFIDGAMHELVVSGIADPAGNVITPFAEEFFFYIANEPSWGDVRINEVMADESPSVGQPVTEYVELLNTTAKTFDLTGWKICNDNSCGTIQSVLLLPHSYLLVTPTGALDSFPGKPIINATSFPGLKNSADEIFLWDATETILIDNMIYSLATYQDSEKSDGGYSLELINPLLPCSGSTNWTASASVSGGTPGEQNSVYTTTPDSTPPAIESAFAESENKVRITFTELMDSVDLVNLGLTIAPLVALDSIKVEQRYSYVMDIYLSEPLVPSVIYSLELMAVEDCSGNITDLSTVFVLPSLPFEGDVVINEILFNPLTGGSDYIELLNVSDKTFDLKYWQMANYTDTISGFKLISEVPFLFSPGQYLVLTKDSLQVKQAYPAHGFGTFIYCDLPAYSNGEGSALLLDDSGGIIDRVDYLEDWHFRLLDDKKGKSLERISSSGKSNDASNWQTASETIGFGTPGLKNSQNFEANADGGFSVEPKVFSPDNDGFEDFVMLVYDLPEPGMVGSIHMYDENGRKVRTLVNNHYFDQRGELKWDGLNEDEQKCPTGRYIVVFEVYSPTGTAQNISARKVVVVASRL</sequence>
<dbReference type="Pfam" id="PF00932">
    <property type="entry name" value="LTD"/>
    <property type="match status" value="2"/>
</dbReference>
<evidence type="ECO:0000313" key="4">
    <source>
        <dbReference type="Proteomes" id="UP001501126"/>
    </source>
</evidence>
<feature type="domain" description="LTD" evidence="2">
    <location>
        <begin position="313"/>
        <end position="485"/>
    </location>
</feature>
<dbReference type="InterPro" id="IPR014755">
    <property type="entry name" value="Cu-Rt/internalin_Ig-like"/>
</dbReference>
<evidence type="ECO:0000256" key="1">
    <source>
        <dbReference type="ARBA" id="ARBA00022729"/>
    </source>
</evidence>
<dbReference type="Gene3D" id="2.60.40.4070">
    <property type="match status" value="1"/>
</dbReference>
<dbReference type="InterPro" id="IPR001322">
    <property type="entry name" value="Lamin_tail_dom"/>
</dbReference>
<dbReference type="Proteomes" id="UP001501126">
    <property type="component" value="Unassembled WGS sequence"/>
</dbReference>